<name>A0ACC8ELY2_9PEZI</name>
<protein>
    <submittedName>
        <fullName evidence="1">Uncharacterized protein</fullName>
    </submittedName>
</protein>
<accession>A0ACC8ELY2</accession>
<dbReference type="EMBL" id="KV748319">
    <property type="protein sequence ID" value="OCK86540.1"/>
    <property type="molecule type" value="Genomic_DNA"/>
</dbReference>
<organism evidence="1 2">
    <name type="scientific">Cenococcum geophilum 1.58</name>
    <dbReference type="NCBI Taxonomy" id="794803"/>
    <lineage>
        <taxon>Eukaryota</taxon>
        <taxon>Fungi</taxon>
        <taxon>Dikarya</taxon>
        <taxon>Ascomycota</taxon>
        <taxon>Pezizomycotina</taxon>
        <taxon>Dothideomycetes</taxon>
        <taxon>Pleosporomycetidae</taxon>
        <taxon>Gloniales</taxon>
        <taxon>Gloniaceae</taxon>
        <taxon>Cenococcum</taxon>
    </lineage>
</organism>
<evidence type="ECO:0000313" key="2">
    <source>
        <dbReference type="Proteomes" id="UP000250078"/>
    </source>
</evidence>
<reference evidence="1 2" key="1">
    <citation type="journal article" date="2016" name="Nat. Commun.">
        <title>Ectomycorrhizal ecology is imprinted in the genome of the dominant symbiotic fungus Cenococcum geophilum.</title>
        <authorList>
            <consortium name="DOE Joint Genome Institute"/>
            <person name="Peter M."/>
            <person name="Kohler A."/>
            <person name="Ohm R.A."/>
            <person name="Kuo A."/>
            <person name="Krutzmann J."/>
            <person name="Morin E."/>
            <person name="Arend M."/>
            <person name="Barry K.W."/>
            <person name="Binder M."/>
            <person name="Choi C."/>
            <person name="Clum A."/>
            <person name="Copeland A."/>
            <person name="Grisel N."/>
            <person name="Haridas S."/>
            <person name="Kipfer T."/>
            <person name="LaButti K."/>
            <person name="Lindquist E."/>
            <person name="Lipzen A."/>
            <person name="Maire R."/>
            <person name="Meier B."/>
            <person name="Mihaltcheva S."/>
            <person name="Molinier V."/>
            <person name="Murat C."/>
            <person name="Poggeler S."/>
            <person name="Quandt C.A."/>
            <person name="Sperisen C."/>
            <person name="Tritt A."/>
            <person name="Tisserant E."/>
            <person name="Crous P.W."/>
            <person name="Henrissat B."/>
            <person name="Nehls U."/>
            <person name="Egli S."/>
            <person name="Spatafora J.W."/>
            <person name="Grigoriev I.V."/>
            <person name="Martin F.M."/>
        </authorList>
    </citation>
    <scope>NUCLEOTIDE SEQUENCE [LARGE SCALE GENOMIC DNA]</scope>
    <source>
        <strain evidence="1 2">1.58</strain>
    </source>
</reference>
<gene>
    <name evidence="1" type="ORF">K441DRAFT_672238</name>
</gene>
<proteinExistence type="predicted"/>
<sequence>MQIWEGIKKFNKANDEFLHILNQFKINLALTPRALTNNDIKEQLLLALLSDITW</sequence>
<evidence type="ECO:0000313" key="1">
    <source>
        <dbReference type="EMBL" id="OCK86540.1"/>
    </source>
</evidence>
<keyword evidence="2" id="KW-1185">Reference proteome</keyword>
<dbReference type="Proteomes" id="UP000250078">
    <property type="component" value="Unassembled WGS sequence"/>
</dbReference>